<dbReference type="VEuPathDB" id="TriTrypDB:TEOVI_000768000"/>
<accession>A0A1G4I056</accession>
<reference evidence="1" key="1">
    <citation type="submission" date="2016-09" db="EMBL/GenBank/DDBJ databases">
        <authorList>
            <person name="Hebert L."/>
            <person name="Moumen B."/>
        </authorList>
    </citation>
    <scope>NUCLEOTIDE SEQUENCE [LARGE SCALE GENOMIC DNA]</scope>
    <source>
        <strain evidence="1">OVI</strain>
    </source>
</reference>
<dbReference type="AlphaFoldDB" id="A0A1G4I056"/>
<dbReference type="EMBL" id="CZPT02000195">
    <property type="protein sequence ID" value="SCU64977.1"/>
    <property type="molecule type" value="Genomic_DNA"/>
</dbReference>
<comment type="caution">
    <text evidence="1">The sequence shown here is derived from an EMBL/GenBank/DDBJ whole genome shotgun (WGS) entry which is preliminary data.</text>
</comment>
<dbReference type="Proteomes" id="UP000195570">
    <property type="component" value="Unassembled WGS sequence"/>
</dbReference>
<protein>
    <submittedName>
        <fullName evidence="1">Uncharacterized protein</fullName>
    </submittedName>
</protein>
<evidence type="ECO:0000313" key="1">
    <source>
        <dbReference type="EMBL" id="SCU64977.1"/>
    </source>
</evidence>
<keyword evidence="2" id="KW-1185">Reference proteome</keyword>
<sequence length="94" mass="10515">MCGGDAAVERKVIEVERECLDMLYQFSDVQSAPAPTQKPRTATAEYGILIETIEYLETLHSYLARGSQEGKNSRHTVVKSVVRDLRGFKAARNL</sequence>
<evidence type="ECO:0000313" key="2">
    <source>
        <dbReference type="Proteomes" id="UP000195570"/>
    </source>
</evidence>
<dbReference type="RefSeq" id="XP_067076653.1">
    <property type="nucleotide sequence ID" value="XM_067220552.1"/>
</dbReference>
<name>A0A1G4I056_TRYEQ</name>
<gene>
    <name evidence="1" type="ORF">TEOVI_000768000</name>
</gene>
<dbReference type="GeneID" id="92381614"/>
<organism evidence="1 2">
    <name type="scientific">Trypanosoma equiperdum</name>
    <dbReference type="NCBI Taxonomy" id="5694"/>
    <lineage>
        <taxon>Eukaryota</taxon>
        <taxon>Discoba</taxon>
        <taxon>Euglenozoa</taxon>
        <taxon>Kinetoplastea</taxon>
        <taxon>Metakinetoplastina</taxon>
        <taxon>Trypanosomatida</taxon>
        <taxon>Trypanosomatidae</taxon>
        <taxon>Trypanosoma</taxon>
    </lineage>
</organism>
<proteinExistence type="predicted"/>